<evidence type="ECO:0000256" key="1">
    <source>
        <dbReference type="ARBA" id="ARBA00007358"/>
    </source>
</evidence>
<dbReference type="Gene3D" id="1.20.1090.10">
    <property type="entry name" value="Dehydroquinate synthase-like - alpha domain"/>
    <property type="match status" value="1"/>
</dbReference>
<feature type="domain" description="Fe-containing alcohol dehydrogenase-like C-terminal" evidence="4">
    <location>
        <begin position="204"/>
        <end position="391"/>
    </location>
</feature>
<dbReference type="FunFam" id="3.40.50.1970:FF:000003">
    <property type="entry name" value="Alcohol dehydrogenase, iron-containing"/>
    <property type="match status" value="1"/>
</dbReference>
<evidence type="ECO:0000313" key="6">
    <source>
        <dbReference type="Proteomes" id="UP000003227"/>
    </source>
</evidence>
<keyword evidence="2 5" id="KW-0560">Oxidoreductase</keyword>
<evidence type="ECO:0000259" key="3">
    <source>
        <dbReference type="Pfam" id="PF00465"/>
    </source>
</evidence>
<dbReference type="PANTHER" id="PTHR11496:SF102">
    <property type="entry name" value="ALCOHOL DEHYDROGENASE 4"/>
    <property type="match status" value="1"/>
</dbReference>
<dbReference type="SUPFAM" id="SSF56796">
    <property type="entry name" value="Dehydroquinate synthase-like"/>
    <property type="match status" value="1"/>
</dbReference>
<accession>D5Q9I3</accession>
<evidence type="ECO:0000259" key="4">
    <source>
        <dbReference type="Pfam" id="PF25137"/>
    </source>
</evidence>
<protein>
    <submittedName>
        <fullName evidence="5">Alcohol dehydrogenase, iron-dependent</fullName>
        <ecNumber evidence="5">1.1.1.1</ecNumber>
    </submittedName>
</protein>
<dbReference type="EMBL" id="ADNX01000099">
    <property type="protein sequence ID" value="EFH05410.1"/>
    <property type="molecule type" value="Genomic_DNA"/>
</dbReference>
<dbReference type="CDD" id="cd08185">
    <property type="entry name" value="Fe-ADH-like"/>
    <property type="match status" value="1"/>
</dbReference>
<comment type="caution">
    <text evidence="5">The sequence shown here is derived from an EMBL/GenBank/DDBJ whole genome shotgun (WGS) entry which is preliminary data.</text>
</comment>
<dbReference type="InterPro" id="IPR001670">
    <property type="entry name" value="ADH_Fe/GldA"/>
</dbReference>
<dbReference type="EC" id="1.1.1.1" evidence="5"/>
<name>D5Q9I3_CLODI</name>
<dbReference type="GO" id="GO:0046872">
    <property type="term" value="F:metal ion binding"/>
    <property type="evidence" value="ECO:0007669"/>
    <property type="project" value="InterPro"/>
</dbReference>
<comment type="similarity">
    <text evidence="1">Belongs to the iron-containing alcohol dehydrogenase family.</text>
</comment>
<dbReference type="PANTHER" id="PTHR11496">
    <property type="entry name" value="ALCOHOL DEHYDROGENASE"/>
    <property type="match status" value="1"/>
</dbReference>
<feature type="domain" description="Alcohol dehydrogenase iron-type/glycerol dehydrogenase GldA" evidence="3">
    <location>
        <begin position="24"/>
        <end position="192"/>
    </location>
</feature>
<dbReference type="Gene3D" id="3.40.50.1970">
    <property type="match status" value="1"/>
</dbReference>
<dbReference type="Proteomes" id="UP000003227">
    <property type="component" value="Unassembled WGS sequence"/>
</dbReference>
<dbReference type="InterPro" id="IPR056798">
    <property type="entry name" value="ADH_Fe_C"/>
</dbReference>
<evidence type="ECO:0000256" key="2">
    <source>
        <dbReference type="ARBA" id="ARBA00023002"/>
    </source>
</evidence>
<dbReference type="Pfam" id="PF25137">
    <property type="entry name" value="ADH_Fe_C"/>
    <property type="match status" value="1"/>
</dbReference>
<dbReference type="AlphaFoldDB" id="D5Q9I3"/>
<gene>
    <name evidence="5" type="ORF">HMPREF0220_3567</name>
</gene>
<dbReference type="Pfam" id="PF00465">
    <property type="entry name" value="Fe-ADH"/>
    <property type="match status" value="1"/>
</dbReference>
<dbReference type="InterPro" id="IPR039697">
    <property type="entry name" value="Alcohol_dehydrogenase_Fe"/>
</dbReference>
<evidence type="ECO:0000313" key="5">
    <source>
        <dbReference type="EMBL" id="EFH05410.1"/>
    </source>
</evidence>
<dbReference type="HOGENOM" id="CLU_007207_0_0_9"/>
<reference evidence="5 6" key="1">
    <citation type="submission" date="2010-05" db="EMBL/GenBank/DDBJ databases">
        <authorList>
            <person name="Qin X."/>
            <person name="Bachman B."/>
            <person name="Battles P."/>
            <person name="Bell A."/>
            <person name="Bess C."/>
            <person name="Bickham C."/>
            <person name="Chaboub L."/>
            <person name="Chen D."/>
            <person name="Coyle M."/>
            <person name="Deiros D.R."/>
            <person name="Dinh H."/>
            <person name="Forbes L."/>
            <person name="Fowler G."/>
            <person name="Francisco L."/>
            <person name="Fu Q."/>
            <person name="Gubbala S."/>
            <person name="Hale W."/>
            <person name="Han Y."/>
            <person name="Hemphill L."/>
            <person name="Highlander S.K."/>
            <person name="Hirani K."/>
            <person name="Hogues M."/>
            <person name="Jackson L."/>
            <person name="Jakkamsetti A."/>
            <person name="Javaid M."/>
            <person name="Jiang H."/>
            <person name="Korchina V."/>
            <person name="Kovar C."/>
            <person name="Lara F."/>
            <person name="Lee S."/>
            <person name="Mata R."/>
            <person name="Mathew T."/>
            <person name="Moen C."/>
            <person name="Morales K."/>
            <person name="Munidasa M."/>
            <person name="Nazareth L."/>
            <person name="Ngo R."/>
            <person name="Nguyen L."/>
            <person name="Okwuonu G."/>
            <person name="Ongeri F."/>
            <person name="Patil S."/>
            <person name="Petrosino J."/>
            <person name="Pham C."/>
            <person name="Pham P."/>
            <person name="Pu L.-L."/>
            <person name="Puazo M."/>
            <person name="Raj R."/>
            <person name="Reid J."/>
            <person name="Rouhana J."/>
            <person name="Saada N."/>
            <person name="Shang Y."/>
            <person name="Simmons D."/>
            <person name="Thornton R."/>
            <person name="Warren J."/>
            <person name="Weissenberger G."/>
            <person name="Zhang J."/>
            <person name="Zhang L."/>
            <person name="Zhou C."/>
            <person name="Zhu D."/>
            <person name="Muzny D."/>
            <person name="Worley K."/>
            <person name="Gibbs R."/>
        </authorList>
    </citation>
    <scope>NUCLEOTIDE SEQUENCE [LARGE SCALE GENOMIC DNA]</scope>
    <source>
        <strain evidence="5 6">NAP08</strain>
    </source>
</reference>
<sequence>MLKNKIINKIEIGGISMNFNYNLPVNILFGRGRINDVGKEVSKYGKKVLIVTGKNSTKKTGLLDKTIDLLKDSKIEYEVFDRVEQNPLITTIYSGVEIIKATGCDCVLGLGGGSIMDAAKSIAFSYKNPGDLNDYIFGIRQGEEALPIILVPTTSGTGSEGNCFAVLTNSETKDKKSIKKNSMYAKSSIIDPELMVTMPKHIIASVGFDALAHNMEAYLSNGRNPIADVQAIYGIELISENLVKVYNNVNDLEAWEKITLASTIGGMTIGTAGTALSHGMEHPVSGLRDVMHGKGLAALTPVIIESSWDSDTERFGNISKILGGTCAEDCSDAIRNFLKKIDLDIKLSDLGIEKSDIDWLTDNCMKISVANIKRHPKYFNKEEIKEMYRKSL</sequence>
<dbReference type="GO" id="GO:0004022">
    <property type="term" value="F:alcohol dehydrogenase (NAD+) activity"/>
    <property type="evidence" value="ECO:0007669"/>
    <property type="project" value="UniProtKB-EC"/>
</dbReference>
<organism evidence="5 6">
    <name type="scientific">Clostridioides difficile NAP08</name>
    <dbReference type="NCBI Taxonomy" id="525259"/>
    <lineage>
        <taxon>Bacteria</taxon>
        <taxon>Bacillati</taxon>
        <taxon>Bacillota</taxon>
        <taxon>Clostridia</taxon>
        <taxon>Peptostreptococcales</taxon>
        <taxon>Peptostreptococcaceae</taxon>
        <taxon>Clostridioides</taxon>
    </lineage>
</organism>
<proteinExistence type="inferred from homology"/>